<feature type="compositionally biased region" description="Low complexity" evidence="1">
    <location>
        <begin position="1038"/>
        <end position="1054"/>
    </location>
</feature>
<feature type="compositionally biased region" description="Polar residues" evidence="1">
    <location>
        <begin position="1019"/>
        <end position="1030"/>
    </location>
</feature>
<feature type="compositionally biased region" description="Polar residues" evidence="1">
    <location>
        <begin position="1109"/>
        <end position="1132"/>
    </location>
</feature>
<feature type="compositionally biased region" description="Polar residues" evidence="1">
    <location>
        <begin position="1814"/>
        <end position="1830"/>
    </location>
</feature>
<dbReference type="STRING" id="1141098.A0A1Y2DMR4"/>
<feature type="compositionally biased region" description="Low complexity" evidence="1">
    <location>
        <begin position="1144"/>
        <end position="1156"/>
    </location>
</feature>
<comment type="caution">
    <text evidence="2">The sequence shown here is derived from an EMBL/GenBank/DDBJ whole genome shotgun (WGS) entry which is preliminary data.</text>
</comment>
<dbReference type="InterPro" id="IPR012677">
    <property type="entry name" value="Nucleotide-bd_a/b_plait_sf"/>
</dbReference>
<feature type="compositionally biased region" description="Polar residues" evidence="1">
    <location>
        <begin position="1779"/>
        <end position="1789"/>
    </location>
</feature>
<name>A0A1Y2DMR4_9PEZI</name>
<feature type="compositionally biased region" description="Polar residues" evidence="1">
    <location>
        <begin position="1335"/>
        <end position="1359"/>
    </location>
</feature>
<feature type="region of interest" description="Disordered" evidence="1">
    <location>
        <begin position="1109"/>
        <end position="1215"/>
    </location>
</feature>
<organism evidence="2 3">
    <name type="scientific">Pseudomassariella vexata</name>
    <dbReference type="NCBI Taxonomy" id="1141098"/>
    <lineage>
        <taxon>Eukaryota</taxon>
        <taxon>Fungi</taxon>
        <taxon>Dikarya</taxon>
        <taxon>Ascomycota</taxon>
        <taxon>Pezizomycotina</taxon>
        <taxon>Sordariomycetes</taxon>
        <taxon>Xylariomycetidae</taxon>
        <taxon>Amphisphaeriales</taxon>
        <taxon>Pseudomassariaceae</taxon>
        <taxon>Pseudomassariella</taxon>
    </lineage>
</organism>
<feature type="compositionally biased region" description="Basic and acidic residues" evidence="1">
    <location>
        <begin position="992"/>
        <end position="1014"/>
    </location>
</feature>
<dbReference type="EMBL" id="MCFJ01000011">
    <property type="protein sequence ID" value="ORY60541.1"/>
    <property type="molecule type" value="Genomic_DNA"/>
</dbReference>
<dbReference type="InParanoid" id="A0A1Y2DMR4"/>
<feature type="region of interest" description="Disordered" evidence="1">
    <location>
        <begin position="295"/>
        <end position="326"/>
    </location>
</feature>
<dbReference type="Gene3D" id="3.30.70.330">
    <property type="match status" value="1"/>
</dbReference>
<dbReference type="OrthoDB" id="3941926at2759"/>
<feature type="compositionally biased region" description="Polar residues" evidence="1">
    <location>
        <begin position="295"/>
        <end position="318"/>
    </location>
</feature>
<evidence type="ECO:0000313" key="2">
    <source>
        <dbReference type="EMBL" id="ORY60541.1"/>
    </source>
</evidence>
<evidence type="ECO:0000313" key="3">
    <source>
        <dbReference type="Proteomes" id="UP000193689"/>
    </source>
</evidence>
<dbReference type="CDD" id="cd00590">
    <property type="entry name" value="RRM_SF"/>
    <property type="match status" value="1"/>
</dbReference>
<feature type="region of interest" description="Disordered" evidence="1">
    <location>
        <begin position="542"/>
        <end position="585"/>
    </location>
</feature>
<feature type="compositionally biased region" description="Basic residues" evidence="1">
    <location>
        <begin position="1725"/>
        <end position="1751"/>
    </location>
</feature>
<feature type="compositionally biased region" description="Polar residues" evidence="1">
    <location>
        <begin position="974"/>
        <end position="990"/>
    </location>
</feature>
<feature type="compositionally biased region" description="Polar residues" evidence="1">
    <location>
        <begin position="1533"/>
        <end position="1549"/>
    </location>
</feature>
<reference evidence="2 3" key="1">
    <citation type="submission" date="2016-07" db="EMBL/GenBank/DDBJ databases">
        <title>Pervasive Adenine N6-methylation of Active Genes in Fungi.</title>
        <authorList>
            <consortium name="DOE Joint Genome Institute"/>
            <person name="Mondo S.J."/>
            <person name="Dannebaum R.O."/>
            <person name="Kuo R.C."/>
            <person name="Labutti K."/>
            <person name="Haridas S."/>
            <person name="Kuo A."/>
            <person name="Salamov A."/>
            <person name="Ahrendt S.R."/>
            <person name="Lipzen A."/>
            <person name="Sullivan W."/>
            <person name="Andreopoulos W.B."/>
            <person name="Clum A."/>
            <person name="Lindquist E."/>
            <person name="Daum C."/>
            <person name="Ramamoorthy G.K."/>
            <person name="Gryganskyi A."/>
            <person name="Culley D."/>
            <person name="Magnuson J.K."/>
            <person name="James T.Y."/>
            <person name="O'Malley M.A."/>
            <person name="Stajich J.E."/>
            <person name="Spatafora J.W."/>
            <person name="Visel A."/>
            <person name="Grigoriev I.V."/>
        </authorList>
    </citation>
    <scope>NUCLEOTIDE SEQUENCE [LARGE SCALE GENOMIC DNA]</scope>
    <source>
        <strain evidence="2 3">CBS 129021</strain>
    </source>
</reference>
<feature type="region of interest" description="Disordered" evidence="1">
    <location>
        <begin position="627"/>
        <end position="698"/>
    </location>
</feature>
<feature type="region of interest" description="Disordered" evidence="1">
    <location>
        <begin position="874"/>
        <end position="1076"/>
    </location>
</feature>
<dbReference type="GO" id="GO:0003676">
    <property type="term" value="F:nucleic acid binding"/>
    <property type="evidence" value="ECO:0007669"/>
    <property type="project" value="InterPro"/>
</dbReference>
<dbReference type="InterPro" id="IPR035979">
    <property type="entry name" value="RBD_domain_sf"/>
</dbReference>
<feature type="region of interest" description="Disordered" evidence="1">
    <location>
        <begin position="803"/>
        <end position="847"/>
    </location>
</feature>
<proteinExistence type="predicted"/>
<dbReference type="RefSeq" id="XP_040712768.1">
    <property type="nucleotide sequence ID" value="XM_040863040.1"/>
</dbReference>
<feature type="compositionally biased region" description="Basic and acidic residues" evidence="1">
    <location>
        <begin position="1496"/>
        <end position="1524"/>
    </location>
</feature>
<feature type="compositionally biased region" description="Basic and acidic residues" evidence="1">
    <location>
        <begin position="1598"/>
        <end position="1613"/>
    </location>
</feature>
<feature type="region of interest" description="Disordered" evidence="1">
    <location>
        <begin position="481"/>
        <end position="500"/>
    </location>
</feature>
<feature type="compositionally biased region" description="Low complexity" evidence="1">
    <location>
        <begin position="1663"/>
        <end position="1673"/>
    </location>
</feature>
<feature type="compositionally biased region" description="Low complexity" evidence="1">
    <location>
        <begin position="1756"/>
        <end position="1771"/>
    </location>
</feature>
<evidence type="ECO:0008006" key="4">
    <source>
        <dbReference type="Google" id="ProtNLM"/>
    </source>
</evidence>
<feature type="compositionally biased region" description="Low complexity" evidence="1">
    <location>
        <begin position="484"/>
        <end position="495"/>
    </location>
</feature>
<sequence length="1830" mass="199108">MSSISSPESSYAQAGPPRSLAIDAKHYLDGEPPMGFFLNAPSNAHAMFSTKRGKQQKKNLTDIVAPRVIYPWSARQIDEVAHDILACNREFLKYLYRRQPVCYFDLYNYWDTYELWHMGVQNCWNVLNHLHFLAQQETPVLIKKIRGFLEEWLGDMLKDSGLRIRLSIWDSTIGSDPLNDVFEGDEIADLDGLDAWWTPLVNEVIFNAHKQLREGTYVLPVPTTDEPSTPSNLEAIKASADLDTPTSVDESATDNKATNGIVIVDGTCTTAAKRLRADAVAAAAATGIEGVASTTTSEAIKEPQASTDAAISSGTESAGSIARIDNPKVTDEAEINKLRPVSAVTTAAPNPNGTWSGLAPPAPTIRISSAPTIATSFDNGEPSDKKNESNAGNQKSADGDFLIQPKGPDPGIEIYSDNPPVTDYREWEGSLNDYRCNPDYFARTSLQAGPIEARKIGMPMAKPTFARQPPTAPRADRLALQRVSSNESSSGSPGPRTHVPAYYESRNQFKKGGANYKNICNNHKWNRNVSAFDQVGFPAQQSHRSANGFSGPYYPLQGQGQGFGQRKRQAEPNYDGSRLSRPDRHADLHGSVCRHAAATQNAQSGLSQSRNQNANVSNLANDVAPISGSVMGPKPDFVTSPPYAPNQTSNAGPRFSYDENNRSRRDTDSSRSSRTPRFSDCKNYAKHKHGDGPKGRPEHQTYVDCACFRCKNLNRSIWVGSFDDRFTSMPEARSALLQHFSPYGPIEAYEVKSQGRGALIRFLEERSIWEAIKANNGKPIPEISDHPVRVNPPIGSMHFVPFRPFTKGQQNSQGHHHHSDHTTPNAHQPHEMPTSFPPEGNATSRNIQGPVSQSLATIFVDPVRVDDVLGHRGFPTLSTISDVPTQSEESSTEGPGQMKQNAASPPPVENEQDPMSANPEQNEEETNPNLVVPTPNDDTTKPFPNEMTGQDADAHITTLPSDGRHRPAHDSTLVLKNTETSVVTPKRNATSSERRKGSDSKSSRSDELVRKIEEVCATASRQSSRSGTPTRTERRTQKSYASATPAAKTAASSEKSLDQGEDLSPPRNGFDLKKEIGGDIADGTCTVVRRPHKAKYLPLTSEIWAQNTSTDDHGLTSNTVQGKSKEGFSTLNPAGHDLHHQGLSSNDLRSSSGSPSKKPCEKGLYSRQNRAGDYNSQNNSSVIRKQRGFTNRNAYGNQQSGPRRSVPQEPSFTYHNMDLQPQFTNPPSNTSAVPMSWSPHTQHLGHLQEDYDNRVRMIPSYYGPGMMPMYMAPLVPMGHQDVPAVGFRTASAPIQQNNAMTPANVNSSPVRQNEVLAPSEMSRPLVHKSKAMPPSSVNTSPVHTNDATAPHSTNNSTPVHPSALEKDGCPEPFPTYRDPIMYPPSPTPKGQSHSAQVTTMIGDAKGKSGNVADMKTKLNPCAAVFESPTHPARTKQPSKGDGLADACSQAASTPSKEQDNRAISHNAVGASSFIPLLPPPHDVSDTSSHTLSADEQSVHERQEKSGEVKHDVAKQEPPKHEPIKHNVHRRSQSDITPSSTATSFGVNQCNKEKDGKKPAKKNRNNGPSNKSSGDDTTDANSGPKLRKPSRKYTSQAQKRRDNVPSHLENKHDQTQSPQEPSPKVGRPDNYDEEFPALGFKDDGAQPGPTEPVTRFFRKPNRVSTATMSNSAMSTEDEVPGAANRESSPTKVDEKPGATEKTSSSDAPEAAQPGAYMQTDTNNKLSGKHNRNKSACKSPKKGKGKQTAKKRAHDTQAAIASTLASTASVVDSSKGKLSMTDLSSNNPQSEAPSSTAPSPSKTKKNKKKSSGNNSQVLLSSQEQQHLAESIR</sequence>
<dbReference type="GeneID" id="63779252"/>
<feature type="region of interest" description="Disordered" evidence="1">
    <location>
        <begin position="1328"/>
        <end position="1364"/>
    </location>
</feature>
<feature type="compositionally biased region" description="Low complexity" evidence="1">
    <location>
        <begin position="1790"/>
        <end position="1799"/>
    </location>
</feature>
<protein>
    <recommendedName>
        <fullName evidence="4">RRM domain-containing protein</fullName>
    </recommendedName>
</protein>
<gene>
    <name evidence="2" type="ORF">BCR38DRAFT_476487</name>
</gene>
<evidence type="ECO:0000256" key="1">
    <source>
        <dbReference type="SAM" id="MobiDB-lite"/>
    </source>
</evidence>
<dbReference type="SUPFAM" id="SSF54928">
    <property type="entry name" value="RNA-binding domain, RBD"/>
    <property type="match status" value="1"/>
</dbReference>
<keyword evidence="3" id="KW-1185">Reference proteome</keyword>
<feature type="compositionally biased region" description="Basic and acidic residues" evidence="1">
    <location>
        <begin position="656"/>
        <end position="671"/>
    </location>
</feature>
<accession>A0A1Y2DMR4</accession>
<feature type="region of interest" description="Disordered" evidence="1">
    <location>
        <begin position="373"/>
        <end position="402"/>
    </location>
</feature>
<feature type="compositionally biased region" description="Polar residues" evidence="1">
    <location>
        <begin position="1485"/>
        <end position="1495"/>
    </location>
</feature>
<feature type="region of interest" description="Disordered" evidence="1">
    <location>
        <begin position="1427"/>
        <end position="1830"/>
    </location>
</feature>
<dbReference type="Proteomes" id="UP000193689">
    <property type="component" value="Unassembled WGS sequence"/>
</dbReference>
<feature type="compositionally biased region" description="Polar residues" evidence="1">
    <location>
        <begin position="876"/>
        <end position="903"/>
    </location>
</feature>
<feature type="compositionally biased region" description="Polar residues" evidence="1">
    <location>
        <begin position="1166"/>
        <end position="1215"/>
    </location>
</feature>